<name>A0ABN1F0Q5_9PROT</name>
<accession>A0ABN1F0Q5</accession>
<reference evidence="1 2" key="1">
    <citation type="journal article" date="2019" name="Int. J. Syst. Evol. Microbiol.">
        <title>The Global Catalogue of Microorganisms (GCM) 10K type strain sequencing project: providing services to taxonomists for standard genome sequencing and annotation.</title>
        <authorList>
            <consortium name="The Broad Institute Genomics Platform"/>
            <consortium name="The Broad Institute Genome Sequencing Center for Infectious Disease"/>
            <person name="Wu L."/>
            <person name="Ma J."/>
        </authorList>
    </citation>
    <scope>NUCLEOTIDE SEQUENCE [LARGE SCALE GENOMIC DNA]</scope>
    <source>
        <strain evidence="1 2">JCM 15089</strain>
    </source>
</reference>
<gene>
    <name evidence="1" type="ORF">GCM10008942_29410</name>
</gene>
<evidence type="ECO:0000313" key="1">
    <source>
        <dbReference type="EMBL" id="GAA0578655.1"/>
    </source>
</evidence>
<dbReference type="EMBL" id="BAAADD010000008">
    <property type="protein sequence ID" value="GAA0578655.1"/>
    <property type="molecule type" value="Genomic_DNA"/>
</dbReference>
<proteinExistence type="predicted"/>
<dbReference type="Gene3D" id="3.90.550.40">
    <property type="match status" value="1"/>
</dbReference>
<sequence>MTDLRSVKLYVATPCYGGMVTQRYMQCTCALLIQTAARGISVQLELLGRESLITRGRNALVATFLDDPDATHLIFVDADIGFEPAQVIRMLEFDQDVTAGMYPLKEITWDAAAIARVRHGEPLEHAFLRFVGVACEGRDREEEDGFVTATYAGAGFLMIKRAVFEKLKASYPYLQYKAAHTAAVPTLSPNQFAFFDCVIDAASGEYLSEDYAFCQRWRAIGGKIWLDTQSVLAHVGPHEFVGSPRGRYPGAMPA</sequence>
<comment type="caution">
    <text evidence="1">The sequence shown here is derived from an EMBL/GenBank/DDBJ whole genome shotgun (WGS) entry which is preliminary data.</text>
</comment>
<dbReference type="InterPro" id="IPR029044">
    <property type="entry name" value="Nucleotide-diphossugar_trans"/>
</dbReference>
<dbReference type="Proteomes" id="UP001499951">
    <property type="component" value="Unassembled WGS sequence"/>
</dbReference>
<protein>
    <recommendedName>
        <fullName evidence="3">Glycosyltransferase 2-like domain-containing protein</fullName>
    </recommendedName>
</protein>
<organism evidence="1 2">
    <name type="scientific">Rhizomicrobium electricum</name>
    <dbReference type="NCBI Taxonomy" id="480070"/>
    <lineage>
        <taxon>Bacteria</taxon>
        <taxon>Pseudomonadati</taxon>
        <taxon>Pseudomonadota</taxon>
        <taxon>Alphaproteobacteria</taxon>
        <taxon>Micropepsales</taxon>
        <taxon>Micropepsaceae</taxon>
        <taxon>Rhizomicrobium</taxon>
    </lineage>
</organism>
<evidence type="ECO:0000313" key="2">
    <source>
        <dbReference type="Proteomes" id="UP001499951"/>
    </source>
</evidence>
<keyword evidence="2" id="KW-1185">Reference proteome</keyword>
<evidence type="ECO:0008006" key="3">
    <source>
        <dbReference type="Google" id="ProtNLM"/>
    </source>
</evidence>
<dbReference type="SUPFAM" id="SSF53448">
    <property type="entry name" value="Nucleotide-diphospho-sugar transferases"/>
    <property type="match status" value="1"/>
</dbReference>
<dbReference type="RefSeq" id="WP_166936761.1">
    <property type="nucleotide sequence ID" value="NZ_BAAADD010000008.1"/>
</dbReference>